<dbReference type="Gene3D" id="3.40.30.10">
    <property type="entry name" value="Glutaredoxin"/>
    <property type="match status" value="1"/>
</dbReference>
<evidence type="ECO:0000313" key="4">
    <source>
        <dbReference type="Proteomes" id="UP001595907"/>
    </source>
</evidence>
<dbReference type="PANTHER" id="PTHR42852">
    <property type="entry name" value="THIOL:DISULFIDE INTERCHANGE PROTEIN DSBE"/>
    <property type="match status" value="1"/>
</dbReference>
<dbReference type="Proteomes" id="UP001595907">
    <property type="component" value="Unassembled WGS sequence"/>
</dbReference>
<reference evidence="4" key="1">
    <citation type="journal article" date="2019" name="Int. J. Syst. Evol. Microbiol.">
        <title>The Global Catalogue of Microorganisms (GCM) 10K type strain sequencing project: providing services to taxonomists for standard genome sequencing and annotation.</title>
        <authorList>
            <consortium name="The Broad Institute Genomics Platform"/>
            <consortium name="The Broad Institute Genome Sequencing Center for Infectious Disease"/>
            <person name="Wu L."/>
            <person name="Ma J."/>
        </authorList>
    </citation>
    <scope>NUCLEOTIDE SEQUENCE [LARGE SCALE GENOMIC DNA]</scope>
    <source>
        <strain evidence="4">CECT 8289</strain>
    </source>
</reference>
<dbReference type="InterPro" id="IPR013766">
    <property type="entry name" value="Thioredoxin_domain"/>
</dbReference>
<evidence type="ECO:0000256" key="1">
    <source>
        <dbReference type="SAM" id="SignalP"/>
    </source>
</evidence>
<keyword evidence="1" id="KW-0732">Signal</keyword>
<evidence type="ECO:0000259" key="2">
    <source>
        <dbReference type="PROSITE" id="PS51352"/>
    </source>
</evidence>
<evidence type="ECO:0000313" key="3">
    <source>
        <dbReference type="EMBL" id="MFC4261384.1"/>
    </source>
</evidence>
<dbReference type="PROSITE" id="PS51352">
    <property type="entry name" value="THIOREDOXIN_2"/>
    <property type="match status" value="1"/>
</dbReference>
<dbReference type="CDD" id="cd02966">
    <property type="entry name" value="TlpA_like_family"/>
    <property type="match status" value="1"/>
</dbReference>
<feature type="chain" id="PRO_5046673869" evidence="1">
    <location>
        <begin position="19"/>
        <end position="161"/>
    </location>
</feature>
<organism evidence="3 4">
    <name type="scientific">Ferruginibacter yonginensis</name>
    <dbReference type="NCBI Taxonomy" id="1310416"/>
    <lineage>
        <taxon>Bacteria</taxon>
        <taxon>Pseudomonadati</taxon>
        <taxon>Bacteroidota</taxon>
        <taxon>Chitinophagia</taxon>
        <taxon>Chitinophagales</taxon>
        <taxon>Chitinophagaceae</taxon>
        <taxon>Ferruginibacter</taxon>
    </lineage>
</organism>
<protein>
    <submittedName>
        <fullName evidence="3">TlpA family protein disulfide reductase</fullName>
    </submittedName>
</protein>
<dbReference type="InterPro" id="IPR000866">
    <property type="entry name" value="AhpC/TSA"/>
</dbReference>
<feature type="domain" description="Thioredoxin" evidence="2">
    <location>
        <begin position="17"/>
        <end position="161"/>
    </location>
</feature>
<dbReference type="Pfam" id="PF00578">
    <property type="entry name" value="AhpC-TSA"/>
    <property type="match status" value="1"/>
</dbReference>
<gene>
    <name evidence="3" type="ORF">ACFOWM_00715</name>
</gene>
<proteinExistence type="predicted"/>
<keyword evidence="4" id="KW-1185">Reference proteome</keyword>
<name>A0ABV8QMN0_9BACT</name>
<dbReference type="SUPFAM" id="SSF52833">
    <property type="entry name" value="Thioredoxin-like"/>
    <property type="match status" value="1"/>
</dbReference>
<accession>A0ABV8QMN0</accession>
<comment type="caution">
    <text evidence="3">The sequence shown here is derived from an EMBL/GenBank/DDBJ whole genome shotgun (WGS) entry which is preliminary data.</text>
</comment>
<dbReference type="EMBL" id="JBHSCZ010000001">
    <property type="protein sequence ID" value="MFC4261384.1"/>
    <property type="molecule type" value="Genomic_DNA"/>
</dbReference>
<dbReference type="InterPro" id="IPR036249">
    <property type="entry name" value="Thioredoxin-like_sf"/>
</dbReference>
<dbReference type="InterPro" id="IPR050553">
    <property type="entry name" value="Thioredoxin_ResA/DsbE_sf"/>
</dbReference>
<dbReference type="RefSeq" id="WP_379705629.1">
    <property type="nucleotide sequence ID" value="NZ_JBHSCZ010000001.1"/>
</dbReference>
<sequence length="161" mass="18475">MKQFFITALIVISFFAAAKSQTLPKVDLVNLNGDTFNSSQFESIRNKPIIISFWATWCVPCINELTTINDQYADLKKALQFELYAIAEDDSRTAKRIQPLVNGKNWSFEILHDKNQALKRQLNIMNIPYTIVVKNGTIIYKHSGYVPGDEDELFTIIRNNQ</sequence>
<dbReference type="PANTHER" id="PTHR42852:SF17">
    <property type="entry name" value="THIOREDOXIN-LIKE PROTEIN HI_1115"/>
    <property type="match status" value="1"/>
</dbReference>
<feature type="signal peptide" evidence="1">
    <location>
        <begin position="1"/>
        <end position="18"/>
    </location>
</feature>